<reference evidence="2" key="1">
    <citation type="journal article" date="2016" name="Nat. Biotechnol.">
        <title>Sequencing wild and cultivated cassava and related species reveals extensive interspecific hybridization and genetic diversity.</title>
        <authorList>
            <person name="Bredeson J.V."/>
            <person name="Lyons J.B."/>
            <person name="Prochnik S.E."/>
            <person name="Wu G.A."/>
            <person name="Ha C.M."/>
            <person name="Edsinger-Gonzales E."/>
            <person name="Grimwood J."/>
            <person name="Schmutz J."/>
            <person name="Rabbi I.Y."/>
            <person name="Egesi C."/>
            <person name="Nauluvula P."/>
            <person name="Lebot V."/>
            <person name="Ndunguru J."/>
            <person name="Mkamilo G."/>
            <person name="Bart R.S."/>
            <person name="Setter T.L."/>
            <person name="Gleadow R.M."/>
            <person name="Kulakow P."/>
            <person name="Ferguson M.E."/>
            <person name="Rounsley S."/>
            <person name="Rokhsar D.S."/>
        </authorList>
    </citation>
    <scope>NUCLEOTIDE SEQUENCE [LARGE SCALE GENOMIC DNA]</scope>
    <source>
        <strain evidence="2">cv. AM560-2</strain>
    </source>
</reference>
<accession>A0ACB7H3B3</accession>
<sequence>MSAAKLATCSSYMSSHIHLIVLFSIIHFLHFYADYTRAISFSIDRFDPGANDIIYEGDATPSVGAIEMTLVNWLCHVGHATYAEPLHLWDSSTMTLTDFNTNFSFTIDTRKAEIYGHGIAFFLSAVGKSIPPNSPGGFLGLFNTTSSAAASRNQLVMVEFDTFVNEEWDPPVQHVGINNNSITSSVYAKWDPGSYSGKTAKVGIDYNATTKNLSVLWTYDEYLVFIGNNSLSYIIDLMELLPEWVSIGFSASTGQYVERNTINSWAFSSNLVTKGSSNKTDILPSNKPGILNTGTHRILIIALASVCFLALCGISIFFVKKTFCRSPLPEDPELGRRALPKRFSYQELVEATNNFANDRKLGEGGSGLVFKGFLRELGCLVAVKKIDAESEDLFNNEVNIISSLRHRNLVQFMGWCNEQGEYLLVYEYMPKGSLHTHLFGNRKAIPWNVRYNIALSLASALQYLHEGAETCVLHRDIKPGNILLREDFTAKVGDFGISKFVNTQLRTQRTNPVGTPGYVAPEYRRDGRATKHSDMYSFGVVALEIACGMRNFRNNDPLQLVKDVWQKYKAGNILDAADKRLKEFDPKEMKCLMIVGLWCTHPTDNERPPARRVIQYLNLEVLLPELPPMLHYPEFSLDSDMDGCKTR</sequence>
<dbReference type="Proteomes" id="UP000091857">
    <property type="component" value="Chromosome 9"/>
</dbReference>
<evidence type="ECO:0000313" key="2">
    <source>
        <dbReference type="Proteomes" id="UP000091857"/>
    </source>
</evidence>
<name>A0ACB7H3B3_MANES</name>
<proteinExistence type="predicted"/>
<keyword evidence="2" id="KW-1185">Reference proteome</keyword>
<evidence type="ECO:0000313" key="1">
    <source>
        <dbReference type="EMBL" id="KAG8646960.1"/>
    </source>
</evidence>
<dbReference type="EMBL" id="CM004395">
    <property type="protein sequence ID" value="KAG8646960.1"/>
    <property type="molecule type" value="Genomic_DNA"/>
</dbReference>
<protein>
    <submittedName>
        <fullName evidence="1">Uncharacterized protein</fullName>
    </submittedName>
</protein>
<organism evidence="1 2">
    <name type="scientific">Manihot esculenta</name>
    <name type="common">Cassava</name>
    <name type="synonym">Jatropha manihot</name>
    <dbReference type="NCBI Taxonomy" id="3983"/>
    <lineage>
        <taxon>Eukaryota</taxon>
        <taxon>Viridiplantae</taxon>
        <taxon>Streptophyta</taxon>
        <taxon>Embryophyta</taxon>
        <taxon>Tracheophyta</taxon>
        <taxon>Spermatophyta</taxon>
        <taxon>Magnoliopsida</taxon>
        <taxon>eudicotyledons</taxon>
        <taxon>Gunneridae</taxon>
        <taxon>Pentapetalae</taxon>
        <taxon>rosids</taxon>
        <taxon>fabids</taxon>
        <taxon>Malpighiales</taxon>
        <taxon>Euphorbiaceae</taxon>
        <taxon>Crotonoideae</taxon>
        <taxon>Manihoteae</taxon>
        <taxon>Manihot</taxon>
    </lineage>
</organism>
<comment type="caution">
    <text evidence="1">The sequence shown here is derived from an EMBL/GenBank/DDBJ whole genome shotgun (WGS) entry which is preliminary data.</text>
</comment>
<gene>
    <name evidence="1" type="ORF">MANES_09G046400v8</name>
</gene>